<protein>
    <recommendedName>
        <fullName evidence="8">Dihydroorotate dehydrogenase catalytic domain-containing protein</fullName>
    </recommendedName>
</protein>
<comment type="caution">
    <text evidence="9">The sequence shown here is derived from an EMBL/GenBank/DDBJ whole genome shotgun (WGS) entry which is preliminary data.</text>
</comment>
<keyword evidence="4" id="KW-0288">FMN</keyword>
<evidence type="ECO:0000313" key="9">
    <source>
        <dbReference type="EMBL" id="MBB6693905.1"/>
    </source>
</evidence>
<name>A0A841U082_9BACL</name>
<keyword evidence="3" id="KW-0285">Flavoprotein</keyword>
<feature type="transmembrane region" description="Helical" evidence="7">
    <location>
        <begin position="589"/>
        <end position="612"/>
    </location>
</feature>
<accession>A0A841U082</accession>
<feature type="transmembrane region" description="Helical" evidence="7">
    <location>
        <begin position="557"/>
        <end position="577"/>
    </location>
</feature>
<feature type="domain" description="Dihydroorotate dehydrogenase catalytic" evidence="8">
    <location>
        <begin position="56"/>
        <end position="324"/>
    </location>
</feature>
<evidence type="ECO:0000256" key="5">
    <source>
        <dbReference type="ARBA" id="ARBA00022975"/>
    </source>
</evidence>
<feature type="transmembrane region" description="Helical" evidence="7">
    <location>
        <begin position="345"/>
        <end position="372"/>
    </location>
</feature>
<feature type="transmembrane region" description="Helical" evidence="7">
    <location>
        <begin position="432"/>
        <end position="451"/>
    </location>
</feature>
<feature type="transmembrane region" description="Helical" evidence="7">
    <location>
        <begin position="498"/>
        <end position="522"/>
    </location>
</feature>
<keyword evidence="5" id="KW-0665">Pyrimidine biosynthesis</keyword>
<proteinExistence type="predicted"/>
<dbReference type="PANTHER" id="PTHR48109">
    <property type="entry name" value="DIHYDROOROTATE DEHYDROGENASE (QUINONE), MITOCHONDRIAL-RELATED"/>
    <property type="match status" value="1"/>
</dbReference>
<evidence type="ECO:0000256" key="4">
    <source>
        <dbReference type="ARBA" id="ARBA00022643"/>
    </source>
</evidence>
<dbReference type="Proteomes" id="UP000553776">
    <property type="component" value="Unassembled WGS sequence"/>
</dbReference>
<reference evidence="9 10" key="1">
    <citation type="submission" date="2020-08" db="EMBL/GenBank/DDBJ databases">
        <title>Cohnella phylogeny.</title>
        <authorList>
            <person name="Dunlap C."/>
        </authorList>
    </citation>
    <scope>NUCLEOTIDE SEQUENCE [LARGE SCALE GENOMIC DNA]</scope>
    <source>
        <strain evidence="9 10">DSM 25239</strain>
    </source>
</reference>
<keyword evidence="10" id="KW-1185">Reference proteome</keyword>
<feature type="transmembrane region" description="Helical" evidence="7">
    <location>
        <begin position="457"/>
        <end position="477"/>
    </location>
</feature>
<gene>
    <name evidence="9" type="ORF">H7B90_21125</name>
</gene>
<dbReference type="EMBL" id="JACJVR010000080">
    <property type="protein sequence ID" value="MBB6693905.1"/>
    <property type="molecule type" value="Genomic_DNA"/>
</dbReference>
<evidence type="ECO:0000256" key="2">
    <source>
        <dbReference type="ARBA" id="ARBA00004725"/>
    </source>
</evidence>
<feature type="transmembrane region" description="Helical" evidence="7">
    <location>
        <begin position="402"/>
        <end position="420"/>
    </location>
</feature>
<dbReference type="GO" id="GO:0006207">
    <property type="term" value="P:'de novo' pyrimidine nucleobase biosynthetic process"/>
    <property type="evidence" value="ECO:0007669"/>
    <property type="project" value="TreeGrafter"/>
</dbReference>
<organism evidence="9 10">
    <name type="scientific">Cohnella xylanilytica</name>
    <dbReference type="NCBI Taxonomy" id="557555"/>
    <lineage>
        <taxon>Bacteria</taxon>
        <taxon>Bacillati</taxon>
        <taxon>Bacillota</taxon>
        <taxon>Bacilli</taxon>
        <taxon>Bacillales</taxon>
        <taxon>Paenibacillaceae</taxon>
        <taxon>Cohnella</taxon>
    </lineage>
</organism>
<dbReference type="InterPro" id="IPR013785">
    <property type="entry name" value="Aldolase_TIM"/>
</dbReference>
<feature type="transmembrane region" description="Helical" evidence="7">
    <location>
        <begin position="618"/>
        <end position="636"/>
    </location>
</feature>
<evidence type="ECO:0000313" key="10">
    <source>
        <dbReference type="Proteomes" id="UP000553776"/>
    </source>
</evidence>
<dbReference type="GO" id="GO:0004152">
    <property type="term" value="F:dihydroorotate dehydrogenase activity"/>
    <property type="evidence" value="ECO:0007669"/>
    <property type="project" value="TreeGrafter"/>
</dbReference>
<keyword evidence="7" id="KW-0472">Membrane</keyword>
<comment type="cofactor">
    <cofactor evidence="1">
        <name>FMN</name>
        <dbReference type="ChEBI" id="CHEBI:58210"/>
    </cofactor>
</comment>
<keyword evidence="7" id="KW-0812">Transmembrane</keyword>
<evidence type="ECO:0000256" key="3">
    <source>
        <dbReference type="ARBA" id="ARBA00022630"/>
    </source>
</evidence>
<evidence type="ECO:0000256" key="1">
    <source>
        <dbReference type="ARBA" id="ARBA00001917"/>
    </source>
</evidence>
<dbReference type="Pfam" id="PF01180">
    <property type="entry name" value="DHO_dh"/>
    <property type="match status" value="1"/>
</dbReference>
<dbReference type="SUPFAM" id="SSF51395">
    <property type="entry name" value="FMN-linked oxidoreductases"/>
    <property type="match status" value="1"/>
</dbReference>
<dbReference type="PANTHER" id="PTHR48109:SF4">
    <property type="entry name" value="DIHYDROOROTATE DEHYDROGENASE (QUINONE), MITOCHONDRIAL"/>
    <property type="match status" value="1"/>
</dbReference>
<dbReference type="GO" id="GO:0005737">
    <property type="term" value="C:cytoplasm"/>
    <property type="evidence" value="ECO:0007669"/>
    <property type="project" value="InterPro"/>
</dbReference>
<evidence type="ECO:0000259" key="8">
    <source>
        <dbReference type="Pfam" id="PF01180"/>
    </source>
</evidence>
<dbReference type="AlphaFoldDB" id="A0A841U082"/>
<keyword evidence="6" id="KW-0560">Oxidoreductase</keyword>
<dbReference type="Gene3D" id="3.20.20.70">
    <property type="entry name" value="Aldolase class I"/>
    <property type="match status" value="1"/>
</dbReference>
<dbReference type="InterPro" id="IPR050074">
    <property type="entry name" value="DHO_dehydrogenase"/>
</dbReference>
<dbReference type="InterPro" id="IPR005720">
    <property type="entry name" value="Dihydroorotate_DH_cat"/>
</dbReference>
<dbReference type="GO" id="GO:0009220">
    <property type="term" value="P:pyrimidine ribonucleotide biosynthetic process"/>
    <property type="evidence" value="ECO:0007669"/>
    <property type="project" value="TreeGrafter"/>
</dbReference>
<evidence type="ECO:0000256" key="6">
    <source>
        <dbReference type="ARBA" id="ARBA00023002"/>
    </source>
</evidence>
<evidence type="ECO:0000256" key="7">
    <source>
        <dbReference type="SAM" id="Phobius"/>
    </source>
</evidence>
<dbReference type="RefSeq" id="WP_185137888.1">
    <property type="nucleotide sequence ID" value="NZ_BORM01000006.1"/>
</dbReference>
<keyword evidence="7" id="KW-1133">Transmembrane helix</keyword>
<sequence length="651" mass="70589">MPDWSYRTLFRPLLFRMPAERARSLTLGVFGGLGRLPLGSFVIRTFGHMELSPLLESRIGDTRVELPVGLSGELDPRGGAHRALAQIGFGFVEVGPVTREGTGPPRPAERIEGEESLFCPDPWANEGVEGVAGRFKSGKLAENVPYLVRLRAGDGLSGEEAAAEVAAMASKLGGFAAALSVDLLDADRTAEEAAERLSLAIVALRREMEKLPILLHVPLDYPAGKLEALLEAGGLDGWEGVVVGEGRRKGGGLLFGPEDKEASLEKVRLIRSAEIGERRTIVVKGGIHEPQDALDVMREGADLVMLHAGLVYSGPGLPKRINEAVLYERMKELPPEPAPSFWSSWGWMCGLGAGMIAGGLIAWLIAVSSVLLPYDEQFLGLKREAIAAFHPHLLHFMSHDRITLAGTMISIGILYFMLAKHGLRHELHWAKTALLTSGLFGFASFFFYLGYGYFDPLHGAAAAILLPMFVLAMRGRGHRALIRPPNLRNGRVWQRAQWGQLMFVALGSAFAVGGAVISLVGVTDVFVKEDLRYLGIAPEAIERFNERLIPLIAHDRAGFGGALFCDAIALLATSLWGIREGERWIWKMFLFGGTPGFVAALSVHGAIGYTSFAHLLPAYFALALYVAGLILLYPYLMGREAAVRETAGQAL</sequence>
<comment type="pathway">
    <text evidence="2">Pyrimidine metabolism; UMP biosynthesis via de novo pathway.</text>
</comment>